<dbReference type="Gene3D" id="1.25.40.10">
    <property type="entry name" value="Tetratricopeptide repeat domain"/>
    <property type="match status" value="1"/>
</dbReference>
<dbReference type="SUPFAM" id="SSF81901">
    <property type="entry name" value="HCP-like"/>
    <property type="match status" value="2"/>
</dbReference>
<proteinExistence type="predicted"/>
<reference evidence="3" key="1">
    <citation type="journal article" date="2019" name="Int. J. Syst. Evol. Microbiol.">
        <title>The Global Catalogue of Microorganisms (GCM) 10K type strain sequencing project: providing services to taxonomists for standard genome sequencing and annotation.</title>
        <authorList>
            <consortium name="The Broad Institute Genomics Platform"/>
            <consortium name="The Broad Institute Genome Sequencing Center for Infectious Disease"/>
            <person name="Wu L."/>
            <person name="Ma J."/>
        </authorList>
    </citation>
    <scope>NUCLEOTIDE SEQUENCE [LARGE SCALE GENOMIC DNA]</scope>
    <source>
        <strain evidence="3">KCTC 52366</strain>
    </source>
</reference>
<accession>A0ABV7GTR1</accession>
<dbReference type="RefSeq" id="WP_275630984.1">
    <property type="nucleotide sequence ID" value="NZ_JARGYD010000001.1"/>
</dbReference>
<dbReference type="Proteomes" id="UP001595632">
    <property type="component" value="Unassembled WGS sequence"/>
</dbReference>
<dbReference type="Pfam" id="PF08238">
    <property type="entry name" value="Sel1"/>
    <property type="match status" value="5"/>
</dbReference>
<name>A0ABV7GTR1_9RHOB</name>
<evidence type="ECO:0000313" key="3">
    <source>
        <dbReference type="Proteomes" id="UP001595632"/>
    </source>
</evidence>
<evidence type="ECO:0000256" key="1">
    <source>
        <dbReference type="SAM" id="SignalP"/>
    </source>
</evidence>
<evidence type="ECO:0000313" key="2">
    <source>
        <dbReference type="EMBL" id="MFC3143708.1"/>
    </source>
</evidence>
<feature type="chain" id="PRO_5046398315" evidence="1">
    <location>
        <begin position="25"/>
        <end position="305"/>
    </location>
</feature>
<dbReference type="PANTHER" id="PTHR11102">
    <property type="entry name" value="SEL-1-LIKE PROTEIN"/>
    <property type="match status" value="1"/>
</dbReference>
<dbReference type="SMART" id="SM00671">
    <property type="entry name" value="SEL1"/>
    <property type="match status" value="5"/>
</dbReference>
<sequence>MLRTVFLSGALSAVLCLAATAPQAQPTEDEIAAARLEYIDGDYAAALEVLMPAAEAGDANAQNIVADAYDKGNGVEQDTAKALEWWEKSAAQDFDRALHNLGHHYAASDPATSAGYYERAAALGYHHSMVNLGRLYEKGLLGDEPDLERAAELYEQASDLGNALAMNNLGRLYVIEDGLGPDYPYALGLFYDAAEAGSVRGVSNLGAMYANGYGVTYDPMAAIALYRMAAEQGHAQAAANLAYWLIEWDFGWTNPAEGWAWCQVAIEQAEPADLAGFEADCDYLSEFVDDAAMAAAAEIKPGLLR</sequence>
<feature type="signal peptide" evidence="1">
    <location>
        <begin position="1"/>
        <end position="24"/>
    </location>
</feature>
<organism evidence="2 3">
    <name type="scientific">Psychromarinibacter halotolerans</name>
    <dbReference type="NCBI Taxonomy" id="1775175"/>
    <lineage>
        <taxon>Bacteria</taxon>
        <taxon>Pseudomonadati</taxon>
        <taxon>Pseudomonadota</taxon>
        <taxon>Alphaproteobacteria</taxon>
        <taxon>Rhodobacterales</taxon>
        <taxon>Paracoccaceae</taxon>
        <taxon>Psychromarinibacter</taxon>
    </lineage>
</organism>
<dbReference type="EMBL" id="JBHRTB010000010">
    <property type="protein sequence ID" value="MFC3143708.1"/>
    <property type="molecule type" value="Genomic_DNA"/>
</dbReference>
<keyword evidence="1" id="KW-0732">Signal</keyword>
<dbReference type="PANTHER" id="PTHR11102:SF160">
    <property type="entry name" value="ERAD-ASSOCIATED E3 UBIQUITIN-PROTEIN LIGASE COMPONENT HRD3"/>
    <property type="match status" value="1"/>
</dbReference>
<dbReference type="InterPro" id="IPR006597">
    <property type="entry name" value="Sel1-like"/>
</dbReference>
<comment type="caution">
    <text evidence="2">The sequence shown here is derived from an EMBL/GenBank/DDBJ whole genome shotgun (WGS) entry which is preliminary data.</text>
</comment>
<gene>
    <name evidence="2" type="ORF">ACFOGP_13380</name>
</gene>
<keyword evidence="3" id="KW-1185">Reference proteome</keyword>
<dbReference type="InterPro" id="IPR050767">
    <property type="entry name" value="Sel1_AlgK"/>
</dbReference>
<dbReference type="InterPro" id="IPR011990">
    <property type="entry name" value="TPR-like_helical_dom_sf"/>
</dbReference>
<protein>
    <submittedName>
        <fullName evidence="2">Tetratricopeptide repeat protein</fullName>
    </submittedName>
</protein>